<accession>A0A443QGB9</accession>
<evidence type="ECO:0000313" key="4">
    <source>
        <dbReference type="Proteomes" id="UP000288716"/>
    </source>
</evidence>
<dbReference type="InterPro" id="IPR041588">
    <property type="entry name" value="Integrase_H2C2"/>
</dbReference>
<dbReference type="EMBL" id="NCKV01056559">
    <property type="protein sequence ID" value="RWS02064.1"/>
    <property type="molecule type" value="Genomic_DNA"/>
</dbReference>
<dbReference type="OrthoDB" id="425619at2759"/>
<dbReference type="Gene3D" id="1.10.340.70">
    <property type="match status" value="1"/>
</dbReference>
<comment type="caution">
    <text evidence="3">The sequence shown here is derived from an EMBL/GenBank/DDBJ whole genome shotgun (WGS) entry which is preliminary data.</text>
</comment>
<dbReference type="PANTHER" id="PTHR37984">
    <property type="entry name" value="PROTEIN CBG26694"/>
    <property type="match status" value="1"/>
</dbReference>
<dbReference type="EC" id="2.7.7.49" evidence="1"/>
<evidence type="ECO:0000313" key="3">
    <source>
        <dbReference type="EMBL" id="RWS02064.1"/>
    </source>
</evidence>
<dbReference type="FunFam" id="1.10.340.70:FF:000001">
    <property type="entry name" value="Retrovirus-related Pol polyprotein from transposon gypsy-like Protein"/>
    <property type="match status" value="1"/>
</dbReference>
<proteinExistence type="predicted"/>
<dbReference type="Pfam" id="PF17921">
    <property type="entry name" value="Integrase_H2C2"/>
    <property type="match status" value="1"/>
</dbReference>
<dbReference type="VEuPathDB" id="VectorBase:LDEU014350"/>
<dbReference type="AlphaFoldDB" id="A0A443QGB9"/>
<dbReference type="PANTHER" id="PTHR37984:SF5">
    <property type="entry name" value="PROTEIN NYNRIN-LIKE"/>
    <property type="match status" value="1"/>
</dbReference>
<dbReference type="Proteomes" id="UP000288716">
    <property type="component" value="Unassembled WGS sequence"/>
</dbReference>
<evidence type="ECO:0000259" key="2">
    <source>
        <dbReference type="Pfam" id="PF17921"/>
    </source>
</evidence>
<evidence type="ECO:0000256" key="1">
    <source>
        <dbReference type="ARBA" id="ARBA00012493"/>
    </source>
</evidence>
<gene>
    <name evidence="3" type="ORF">B4U80_03427</name>
</gene>
<dbReference type="InterPro" id="IPR050951">
    <property type="entry name" value="Retrovirus_Pol_polyprotein"/>
</dbReference>
<reference evidence="3 4" key="1">
    <citation type="journal article" date="2018" name="Gigascience">
        <title>Genomes of trombidid mites reveal novel predicted allergens and laterally-transferred genes associated with secondary metabolism.</title>
        <authorList>
            <person name="Dong X."/>
            <person name="Chaisiri K."/>
            <person name="Xia D."/>
            <person name="Armstrong S.D."/>
            <person name="Fang Y."/>
            <person name="Donnelly M.J."/>
            <person name="Kadowaki T."/>
            <person name="McGarry J.W."/>
            <person name="Darby A.C."/>
            <person name="Makepeace B.L."/>
        </authorList>
    </citation>
    <scope>NUCLEOTIDE SEQUENCE [LARGE SCALE GENOMIC DNA]</scope>
    <source>
        <strain evidence="3">UoL-UT</strain>
    </source>
</reference>
<dbReference type="GO" id="GO:0003964">
    <property type="term" value="F:RNA-directed DNA polymerase activity"/>
    <property type="evidence" value="ECO:0007669"/>
    <property type="project" value="UniProtKB-EC"/>
</dbReference>
<protein>
    <recommendedName>
        <fullName evidence="1">RNA-directed DNA polymerase</fullName>
        <ecNumber evidence="1">2.7.7.49</ecNumber>
    </recommendedName>
</protein>
<dbReference type="STRING" id="299467.A0A443QGB9"/>
<sequence length="139" mass="15990">MKEKDFVNLLVIPRTLVSKVLLAMHDCIFSGGHLGIRKTFERVRQRFYWRTILKDVTRYVITCPVCQKCKTRKQNAGKLMPIKTGDRPFSTVGLDIIGLLPTTRKIAICYSSKYAITRAVKNVTAYDVANFLLYDYSTY</sequence>
<name>A0A443QGB9_9ACAR</name>
<feature type="domain" description="Integrase zinc-binding" evidence="2">
    <location>
        <begin position="12"/>
        <end position="72"/>
    </location>
</feature>
<keyword evidence="4" id="KW-1185">Reference proteome</keyword>
<organism evidence="3 4">
    <name type="scientific">Leptotrombidium deliense</name>
    <dbReference type="NCBI Taxonomy" id="299467"/>
    <lineage>
        <taxon>Eukaryota</taxon>
        <taxon>Metazoa</taxon>
        <taxon>Ecdysozoa</taxon>
        <taxon>Arthropoda</taxon>
        <taxon>Chelicerata</taxon>
        <taxon>Arachnida</taxon>
        <taxon>Acari</taxon>
        <taxon>Acariformes</taxon>
        <taxon>Trombidiformes</taxon>
        <taxon>Prostigmata</taxon>
        <taxon>Anystina</taxon>
        <taxon>Parasitengona</taxon>
        <taxon>Trombiculoidea</taxon>
        <taxon>Trombiculidae</taxon>
        <taxon>Leptotrombidium</taxon>
    </lineage>
</organism>